<evidence type="ECO:0000259" key="1">
    <source>
        <dbReference type="PROSITE" id="PS51704"/>
    </source>
</evidence>
<dbReference type="RefSeq" id="WP_116757131.1">
    <property type="nucleotide sequence ID" value="NZ_JBHUEX010000001.1"/>
</dbReference>
<name>A0A2V1HUI4_9MICO</name>
<sequence>MTTRAGAKRWFAPSRPRVIAHRGLALRSPENTLDAFLDALAAGATHIETDVHATRDGKVIVLHDPDLGRVIGGDSASAIAARSTLAELRAAAGDRLEICTLSEALQTFPSALFNIDIKSRSAALPAADDIRNAGAQDRVLVTSFSTRRRLAALRSLPGVATSASAPTIAIAVLLARVRWTGLLRTLLRRVDAVQIPMKVLGIATTTAPMVSAFHAAQVEVHIWTINDTPTMAKLLEVGVDGIVTDRCDLLVTLLRSRGA</sequence>
<proteinExistence type="predicted"/>
<comment type="caution">
    <text evidence="2">The sequence shown here is derived from an EMBL/GenBank/DDBJ whole genome shotgun (WGS) entry which is preliminary data.</text>
</comment>
<dbReference type="Gene3D" id="3.20.20.190">
    <property type="entry name" value="Phosphatidylinositol (PI) phosphodiesterase"/>
    <property type="match status" value="1"/>
</dbReference>
<reference evidence="2 3" key="1">
    <citation type="submission" date="2018-05" db="EMBL/GenBank/DDBJ databases">
        <title>Amnibacterium sp. M8JJ-5, whole genome shotgun sequence.</title>
        <authorList>
            <person name="Tuo L."/>
        </authorList>
    </citation>
    <scope>NUCLEOTIDE SEQUENCE [LARGE SCALE GENOMIC DNA]</scope>
    <source>
        <strain evidence="2 3">M8JJ-5</strain>
    </source>
</reference>
<keyword evidence="3" id="KW-1185">Reference proteome</keyword>
<dbReference type="InterPro" id="IPR030395">
    <property type="entry name" value="GP_PDE_dom"/>
</dbReference>
<organism evidence="2 3">
    <name type="scientific">Amnibacterium flavum</name>
    <dbReference type="NCBI Taxonomy" id="2173173"/>
    <lineage>
        <taxon>Bacteria</taxon>
        <taxon>Bacillati</taxon>
        <taxon>Actinomycetota</taxon>
        <taxon>Actinomycetes</taxon>
        <taxon>Micrococcales</taxon>
        <taxon>Microbacteriaceae</taxon>
        <taxon>Amnibacterium</taxon>
    </lineage>
</organism>
<dbReference type="AlphaFoldDB" id="A0A2V1HUI4"/>
<dbReference type="InterPro" id="IPR017946">
    <property type="entry name" value="PLC-like_Pdiesterase_TIM-brl"/>
</dbReference>
<dbReference type="OrthoDB" id="5241788at2"/>
<evidence type="ECO:0000313" key="2">
    <source>
        <dbReference type="EMBL" id="PVZ94620.1"/>
    </source>
</evidence>
<dbReference type="GO" id="GO:0008081">
    <property type="term" value="F:phosphoric diester hydrolase activity"/>
    <property type="evidence" value="ECO:0007669"/>
    <property type="project" value="InterPro"/>
</dbReference>
<protein>
    <submittedName>
        <fullName evidence="2">Glycerophosphodiester phosphodiesterase</fullName>
    </submittedName>
</protein>
<dbReference type="Proteomes" id="UP000244893">
    <property type="component" value="Unassembled WGS sequence"/>
</dbReference>
<dbReference type="GO" id="GO:0006629">
    <property type="term" value="P:lipid metabolic process"/>
    <property type="evidence" value="ECO:0007669"/>
    <property type="project" value="InterPro"/>
</dbReference>
<dbReference type="SUPFAM" id="SSF51695">
    <property type="entry name" value="PLC-like phosphodiesterases"/>
    <property type="match status" value="1"/>
</dbReference>
<dbReference type="EMBL" id="QEOP01000002">
    <property type="protein sequence ID" value="PVZ94620.1"/>
    <property type="molecule type" value="Genomic_DNA"/>
</dbReference>
<dbReference type="PANTHER" id="PTHR43805">
    <property type="entry name" value="GLYCEROPHOSPHORYL DIESTER PHOSPHODIESTERASE"/>
    <property type="match status" value="1"/>
</dbReference>
<accession>A0A2V1HUI4</accession>
<dbReference type="Pfam" id="PF03009">
    <property type="entry name" value="GDPD"/>
    <property type="match status" value="1"/>
</dbReference>
<dbReference type="PANTHER" id="PTHR43805:SF1">
    <property type="entry name" value="GP-PDE DOMAIN-CONTAINING PROTEIN"/>
    <property type="match status" value="1"/>
</dbReference>
<gene>
    <name evidence="2" type="ORF">DDQ50_13070</name>
</gene>
<dbReference type="PROSITE" id="PS51704">
    <property type="entry name" value="GP_PDE"/>
    <property type="match status" value="1"/>
</dbReference>
<evidence type="ECO:0000313" key="3">
    <source>
        <dbReference type="Proteomes" id="UP000244893"/>
    </source>
</evidence>
<feature type="domain" description="GP-PDE" evidence="1">
    <location>
        <begin position="16"/>
        <end position="254"/>
    </location>
</feature>